<evidence type="ECO:0000256" key="7">
    <source>
        <dbReference type="ARBA" id="ARBA00022723"/>
    </source>
</evidence>
<dbReference type="InterPro" id="IPR036690">
    <property type="entry name" value="Fdx_antiC-bd_sf"/>
</dbReference>
<dbReference type="RefSeq" id="WP_166281151.1">
    <property type="nucleotide sequence ID" value="NZ_JAANNP010000003.1"/>
</dbReference>
<keyword evidence="12 15" id="KW-0648">Protein biosynthesis</keyword>
<dbReference type="PANTHER" id="PTHR10947">
    <property type="entry name" value="PHENYLALANYL-TRNA SYNTHETASE BETA CHAIN AND LEUCINE-RICH REPEAT-CONTAINING PROTEIN 47"/>
    <property type="match status" value="1"/>
</dbReference>
<evidence type="ECO:0000256" key="8">
    <source>
        <dbReference type="ARBA" id="ARBA00022741"/>
    </source>
</evidence>
<dbReference type="Pfam" id="PF03147">
    <property type="entry name" value="FDX-ACB"/>
    <property type="match status" value="1"/>
</dbReference>
<dbReference type="Proteomes" id="UP000800981">
    <property type="component" value="Unassembled WGS sequence"/>
</dbReference>
<dbReference type="Pfam" id="PF03483">
    <property type="entry name" value="B3_4"/>
    <property type="match status" value="1"/>
</dbReference>
<dbReference type="SUPFAM" id="SSF46955">
    <property type="entry name" value="Putative DNA-binding domain"/>
    <property type="match status" value="1"/>
</dbReference>
<evidence type="ECO:0000313" key="20">
    <source>
        <dbReference type="EMBL" id="NHC14059.1"/>
    </source>
</evidence>
<dbReference type="EC" id="6.1.1.20" evidence="15"/>
<keyword evidence="21" id="KW-1185">Reference proteome</keyword>
<comment type="catalytic activity">
    <reaction evidence="14 15">
        <text>tRNA(Phe) + L-phenylalanine + ATP = L-phenylalanyl-tRNA(Phe) + AMP + diphosphate + H(+)</text>
        <dbReference type="Rhea" id="RHEA:19413"/>
        <dbReference type="Rhea" id="RHEA-COMP:9668"/>
        <dbReference type="Rhea" id="RHEA-COMP:9699"/>
        <dbReference type="ChEBI" id="CHEBI:15378"/>
        <dbReference type="ChEBI" id="CHEBI:30616"/>
        <dbReference type="ChEBI" id="CHEBI:33019"/>
        <dbReference type="ChEBI" id="CHEBI:58095"/>
        <dbReference type="ChEBI" id="CHEBI:78442"/>
        <dbReference type="ChEBI" id="CHEBI:78531"/>
        <dbReference type="ChEBI" id="CHEBI:456215"/>
        <dbReference type="EC" id="6.1.1.20"/>
    </reaction>
</comment>
<feature type="binding site" evidence="15">
    <location>
        <position position="470"/>
    </location>
    <ligand>
        <name>Mg(2+)</name>
        <dbReference type="ChEBI" id="CHEBI:18420"/>
        <note>shared with alpha subunit</note>
    </ligand>
</feature>
<dbReference type="InterPro" id="IPR009061">
    <property type="entry name" value="DNA-bd_dom_put_sf"/>
</dbReference>
<comment type="subcellular location">
    <subcellularLocation>
        <location evidence="1 15">Cytoplasm</location>
    </subcellularLocation>
</comment>
<evidence type="ECO:0000259" key="18">
    <source>
        <dbReference type="PROSITE" id="PS51447"/>
    </source>
</evidence>
<keyword evidence="13 15" id="KW-0030">Aminoacyl-tRNA synthetase</keyword>
<dbReference type="SMART" id="SM00873">
    <property type="entry name" value="B3_4"/>
    <property type="match status" value="1"/>
</dbReference>
<evidence type="ECO:0000313" key="21">
    <source>
        <dbReference type="Proteomes" id="UP000800981"/>
    </source>
</evidence>
<dbReference type="NCBIfam" id="TIGR00472">
    <property type="entry name" value="pheT_bact"/>
    <property type="match status" value="1"/>
</dbReference>
<dbReference type="InterPro" id="IPR045060">
    <property type="entry name" value="Phe-tRNA-ligase_IIc_bsu"/>
</dbReference>
<dbReference type="InterPro" id="IPR012340">
    <property type="entry name" value="NA-bd_OB-fold"/>
</dbReference>
<evidence type="ECO:0000256" key="13">
    <source>
        <dbReference type="ARBA" id="ARBA00023146"/>
    </source>
</evidence>
<dbReference type="Pfam" id="PF01588">
    <property type="entry name" value="tRNA_bind"/>
    <property type="match status" value="1"/>
</dbReference>
<dbReference type="SMART" id="SM00896">
    <property type="entry name" value="FDX-ACB"/>
    <property type="match status" value="1"/>
</dbReference>
<feature type="domain" description="FDX-ACB" evidence="18">
    <location>
        <begin position="733"/>
        <end position="826"/>
    </location>
</feature>
<evidence type="ECO:0000256" key="16">
    <source>
        <dbReference type="PROSITE-ProRule" id="PRU00209"/>
    </source>
</evidence>
<dbReference type="SMART" id="SM00874">
    <property type="entry name" value="B5"/>
    <property type="match status" value="1"/>
</dbReference>
<dbReference type="InterPro" id="IPR005146">
    <property type="entry name" value="B3/B4_tRNA-bd"/>
</dbReference>
<evidence type="ECO:0000256" key="4">
    <source>
        <dbReference type="ARBA" id="ARBA00022490"/>
    </source>
</evidence>
<dbReference type="InterPro" id="IPR002547">
    <property type="entry name" value="tRNA-bd_dom"/>
</dbReference>
<keyword evidence="8 15" id="KW-0547">Nucleotide-binding</keyword>
<dbReference type="InterPro" id="IPR045864">
    <property type="entry name" value="aa-tRNA-synth_II/BPL/LPL"/>
</dbReference>
<keyword evidence="4 15" id="KW-0963">Cytoplasm</keyword>
<evidence type="ECO:0000256" key="14">
    <source>
        <dbReference type="ARBA" id="ARBA00049255"/>
    </source>
</evidence>
<evidence type="ECO:0000256" key="1">
    <source>
        <dbReference type="ARBA" id="ARBA00004496"/>
    </source>
</evidence>
<evidence type="ECO:0000256" key="6">
    <source>
        <dbReference type="ARBA" id="ARBA00022598"/>
    </source>
</evidence>
<evidence type="ECO:0000256" key="11">
    <source>
        <dbReference type="ARBA" id="ARBA00022884"/>
    </source>
</evidence>
<proteinExistence type="inferred from homology"/>
<dbReference type="InterPro" id="IPR041616">
    <property type="entry name" value="PheRS_beta_core"/>
</dbReference>
<dbReference type="Pfam" id="PF17759">
    <property type="entry name" value="tRNA_synthFbeta"/>
    <property type="match status" value="1"/>
</dbReference>
<dbReference type="Pfam" id="PF03484">
    <property type="entry name" value="B5"/>
    <property type="match status" value="1"/>
</dbReference>
<dbReference type="EMBL" id="JAANNP010000003">
    <property type="protein sequence ID" value="NHC14059.1"/>
    <property type="molecule type" value="Genomic_DNA"/>
</dbReference>
<keyword evidence="6 15" id="KW-0436">Ligase</keyword>
<dbReference type="InterPro" id="IPR005147">
    <property type="entry name" value="tRNA_synthase_B5-dom"/>
</dbReference>
<dbReference type="Gene3D" id="2.40.50.140">
    <property type="entry name" value="Nucleic acid-binding proteins"/>
    <property type="match status" value="1"/>
</dbReference>
<evidence type="ECO:0000256" key="2">
    <source>
        <dbReference type="ARBA" id="ARBA00008653"/>
    </source>
</evidence>
<feature type="binding site" evidence="15">
    <location>
        <position position="460"/>
    </location>
    <ligand>
        <name>Mg(2+)</name>
        <dbReference type="ChEBI" id="CHEBI:18420"/>
        <note>shared with alpha subunit</note>
    </ligand>
</feature>
<evidence type="ECO:0000256" key="10">
    <source>
        <dbReference type="ARBA" id="ARBA00022842"/>
    </source>
</evidence>
<dbReference type="SUPFAM" id="SSF50249">
    <property type="entry name" value="Nucleic acid-binding proteins"/>
    <property type="match status" value="1"/>
</dbReference>
<dbReference type="SUPFAM" id="SSF55681">
    <property type="entry name" value="Class II aaRS and biotin synthetases"/>
    <property type="match status" value="1"/>
</dbReference>
<dbReference type="SUPFAM" id="SSF56037">
    <property type="entry name" value="PheT/TilS domain"/>
    <property type="match status" value="1"/>
</dbReference>
<feature type="domain" description="B5" evidence="19">
    <location>
        <begin position="404"/>
        <end position="482"/>
    </location>
</feature>
<feature type="binding site" evidence="15">
    <location>
        <position position="469"/>
    </location>
    <ligand>
        <name>Mg(2+)</name>
        <dbReference type="ChEBI" id="CHEBI:18420"/>
        <note>shared with alpha subunit</note>
    </ligand>
</feature>
<dbReference type="InterPro" id="IPR033714">
    <property type="entry name" value="tRNA_bind_bactPheRS"/>
</dbReference>
<comment type="caution">
    <text evidence="20">The sequence shown here is derived from an EMBL/GenBank/DDBJ whole genome shotgun (WGS) entry which is preliminary data.</text>
</comment>
<dbReference type="GO" id="GO:0004826">
    <property type="term" value="F:phenylalanine-tRNA ligase activity"/>
    <property type="evidence" value="ECO:0007669"/>
    <property type="project" value="UniProtKB-EC"/>
</dbReference>
<reference evidence="20 21" key="1">
    <citation type="submission" date="2020-03" db="EMBL/GenBank/DDBJ databases">
        <title>Two novel Motilibacter sp.</title>
        <authorList>
            <person name="Liu S."/>
        </authorList>
    </citation>
    <scope>NUCLEOTIDE SEQUENCE [LARGE SCALE GENOMIC DNA]</scope>
    <source>
        <strain evidence="20 21">E257</strain>
    </source>
</reference>
<keyword evidence="5 16" id="KW-0820">tRNA-binding</keyword>
<keyword evidence="10 15" id="KW-0460">Magnesium</keyword>
<dbReference type="PROSITE" id="PS50886">
    <property type="entry name" value="TRBD"/>
    <property type="match status" value="1"/>
</dbReference>
<dbReference type="Gene3D" id="3.30.70.380">
    <property type="entry name" value="Ferrodoxin-fold anticodon-binding domain"/>
    <property type="match status" value="1"/>
</dbReference>
<evidence type="ECO:0000256" key="15">
    <source>
        <dbReference type="HAMAP-Rule" id="MF_00283"/>
    </source>
</evidence>
<dbReference type="CDD" id="cd02796">
    <property type="entry name" value="tRNA_bind_bactPheRS"/>
    <property type="match status" value="1"/>
</dbReference>
<protein>
    <recommendedName>
        <fullName evidence="15">Phenylalanine--tRNA ligase beta subunit</fullName>
        <ecNumber evidence="15">6.1.1.20</ecNumber>
    </recommendedName>
    <alternativeName>
        <fullName evidence="15">Phenylalanyl-tRNA synthetase beta subunit</fullName>
        <shortName evidence="15">PheRS</shortName>
    </alternativeName>
</protein>
<keyword evidence="7 15" id="KW-0479">Metal-binding</keyword>
<evidence type="ECO:0000259" key="17">
    <source>
        <dbReference type="PROSITE" id="PS50886"/>
    </source>
</evidence>
<accession>A0ABX0GT40</accession>
<comment type="cofactor">
    <cofactor evidence="15">
        <name>Mg(2+)</name>
        <dbReference type="ChEBI" id="CHEBI:18420"/>
    </cofactor>
    <text evidence="15">Binds 2 magnesium ions per tetramer.</text>
</comment>
<evidence type="ECO:0000259" key="19">
    <source>
        <dbReference type="PROSITE" id="PS51483"/>
    </source>
</evidence>
<sequence length="828" mass="87480">MRVPLSWLREHVDVPAEHTARDVAERLVRAGLEVEGIEPVGDVSGPVVVGQVVSFVDEPQKKKTIRWCQVRVAEGEEPRGIVCGALNFAPGDKVVVSLPGAVLHGGFEIAARKTYGHVSDGMICSSTELGIGEDGSGGIVVLPPDAPVGADAADYLQLRDEVLDITPTPDRGYALSVRGIARELAAAYSVPLRDPADIEPATSDDPVWPVRIEDSTGCDRFVARGIVGLDPARPTPAWMSRRLALAGMRSVSLAVDVTNYVMLELGQPLHAYDMRKLQGAIVVRRALPDERIETLDGTKRELDQDDLVISDESGAIGVAGVMGGASTEISGATTDIVLEAAHFEAAVVSRGSRRHGLLSEASRRFERGVDPALPPVAAQRAVDLLVQLGGATVEDGVTDAGSPVLPATLRVPVDLPARVVGVDYTRDEVVRALEGVGCRVEPDPAAPDQLLVTPPSWRGDLAAPFDLVEEVARLDGYDRIPSVLPLPPASAGLTEHQRARRRVGRALAAAGFVEAPSYPFLGDADLDALGLSADDPRRRTLRLANPLSAEQPALRTTLLPGLLAALRRNVARGAVDVALFETGLVFRVDDGPLPQAPRLGVDRRPTEEELAALEAALPRQPRRVGAVLAGHLRRPGWWGPGEPALWADAIDAARTVTGAVGVALDVRADDHAPWHPGRCAALLVGGTVVGHAGELHPRVVEALGLPERTCAMELDLDLVMADLPGPVPAPRLSTYPVATQDVALVVDTGVPAADVEAALRAGAGGLLEQVRLFDVYKGAGIPEGKRSLAYRLWVRAEDRTLTAEEASAARDAAVAEAGRRTGAVLRGA</sequence>
<comment type="similarity">
    <text evidence="2 15">Belongs to the phenylalanyl-tRNA synthetase beta subunit family. Type 1 subfamily.</text>
</comment>
<evidence type="ECO:0000256" key="9">
    <source>
        <dbReference type="ARBA" id="ARBA00022840"/>
    </source>
</evidence>
<dbReference type="CDD" id="cd00769">
    <property type="entry name" value="PheRS_beta_core"/>
    <property type="match status" value="1"/>
</dbReference>
<organism evidence="20 21">
    <name type="scientific">Motilibacter deserti</name>
    <dbReference type="NCBI Taxonomy" id="2714956"/>
    <lineage>
        <taxon>Bacteria</taxon>
        <taxon>Bacillati</taxon>
        <taxon>Actinomycetota</taxon>
        <taxon>Actinomycetes</taxon>
        <taxon>Motilibacterales</taxon>
        <taxon>Motilibacteraceae</taxon>
        <taxon>Motilibacter</taxon>
    </lineage>
</organism>
<dbReference type="InterPro" id="IPR020825">
    <property type="entry name" value="Phe-tRNA_synthase-like_B3/B4"/>
</dbReference>
<dbReference type="PROSITE" id="PS51447">
    <property type="entry name" value="FDX_ACB"/>
    <property type="match status" value="1"/>
</dbReference>
<dbReference type="InterPro" id="IPR005121">
    <property type="entry name" value="Fdx_antiC-bd"/>
</dbReference>
<dbReference type="InterPro" id="IPR004532">
    <property type="entry name" value="Phe-tRNA-ligase_IIc_bsu_bact"/>
</dbReference>
<evidence type="ECO:0000256" key="12">
    <source>
        <dbReference type="ARBA" id="ARBA00022917"/>
    </source>
</evidence>
<dbReference type="PANTHER" id="PTHR10947:SF0">
    <property type="entry name" value="PHENYLALANINE--TRNA LIGASE BETA SUBUNIT"/>
    <property type="match status" value="1"/>
</dbReference>
<dbReference type="HAMAP" id="MF_00283">
    <property type="entry name" value="Phe_tRNA_synth_beta1"/>
    <property type="match status" value="1"/>
</dbReference>
<evidence type="ECO:0000256" key="3">
    <source>
        <dbReference type="ARBA" id="ARBA00011209"/>
    </source>
</evidence>
<dbReference type="Gene3D" id="3.30.56.10">
    <property type="match status" value="2"/>
</dbReference>
<dbReference type="Gene3D" id="3.30.930.10">
    <property type="entry name" value="Bira Bifunctional Protein, Domain 2"/>
    <property type="match status" value="1"/>
</dbReference>
<dbReference type="SUPFAM" id="SSF54991">
    <property type="entry name" value="Anticodon-binding domain of PheRS"/>
    <property type="match status" value="1"/>
</dbReference>
<feature type="binding site" evidence="15">
    <location>
        <position position="466"/>
    </location>
    <ligand>
        <name>Mg(2+)</name>
        <dbReference type="ChEBI" id="CHEBI:18420"/>
        <note>shared with alpha subunit</note>
    </ligand>
</feature>
<dbReference type="PROSITE" id="PS51483">
    <property type="entry name" value="B5"/>
    <property type="match status" value="1"/>
</dbReference>
<dbReference type="Gene3D" id="3.50.40.10">
    <property type="entry name" value="Phenylalanyl-trna Synthetase, Chain B, domain 3"/>
    <property type="match status" value="1"/>
</dbReference>
<name>A0ABX0GT40_9ACTN</name>
<keyword evidence="9 15" id="KW-0067">ATP-binding</keyword>
<comment type="subunit">
    <text evidence="3 15">Tetramer of two alpha and two beta subunits.</text>
</comment>
<gene>
    <name evidence="15" type="primary">pheT</name>
    <name evidence="20" type="ORF">G9H71_09725</name>
</gene>
<feature type="domain" description="TRNA-binding" evidence="17">
    <location>
        <begin position="41"/>
        <end position="153"/>
    </location>
</feature>
<evidence type="ECO:0000256" key="5">
    <source>
        <dbReference type="ARBA" id="ARBA00022555"/>
    </source>
</evidence>
<keyword evidence="11 16" id="KW-0694">RNA-binding</keyword>